<feature type="transmembrane region" description="Helical" evidence="3">
    <location>
        <begin position="316"/>
        <end position="336"/>
    </location>
</feature>
<evidence type="ECO:0000256" key="1">
    <source>
        <dbReference type="SAM" id="Coils"/>
    </source>
</evidence>
<feature type="transmembrane region" description="Helical" evidence="3">
    <location>
        <begin position="470"/>
        <end position="487"/>
    </location>
</feature>
<organism evidence="4 5">
    <name type="scientific">Macrostomum lignano</name>
    <dbReference type="NCBI Taxonomy" id="282301"/>
    <lineage>
        <taxon>Eukaryota</taxon>
        <taxon>Metazoa</taxon>
        <taxon>Spiralia</taxon>
        <taxon>Lophotrochozoa</taxon>
        <taxon>Platyhelminthes</taxon>
        <taxon>Rhabditophora</taxon>
        <taxon>Macrostomorpha</taxon>
        <taxon>Macrostomida</taxon>
        <taxon>Macrostomidae</taxon>
        <taxon>Macrostomum</taxon>
    </lineage>
</organism>
<feature type="transmembrane region" description="Helical" evidence="3">
    <location>
        <begin position="251"/>
        <end position="273"/>
    </location>
</feature>
<reference evidence="5" key="1">
    <citation type="submission" date="2016-11" db="UniProtKB">
        <authorList>
            <consortium name="WormBaseParasite"/>
        </authorList>
    </citation>
    <scope>IDENTIFICATION</scope>
</reference>
<feature type="compositionally biased region" description="Polar residues" evidence="2">
    <location>
        <begin position="779"/>
        <end position="789"/>
    </location>
</feature>
<dbReference type="Proteomes" id="UP000095280">
    <property type="component" value="Unplaced"/>
</dbReference>
<proteinExistence type="predicted"/>
<sequence length="1109" mass="125703">HSGSQPVAAIKAMLLKTRKYSAFDFRAESLSQLRSRRRAVPASHDSRSDSRGGGGGGRPGQLALVLEEEEPQQTVEKPAPIRKRRVSFIMPHSGDVIQVQQKQFNSWGTQTAEYNSISNAVMSEAYYVSAMSALQQRLQMYQLMAQDVADHMRRRQQLHRLRRERQQLESTWRNATNQSMNLQSEEALADRLKNWEEQRQRRADQSATIVRPSGFIGNLLDANMSFLYKIPSYVFGPFPLYTMGLVSRHNFFLVGLTLLLMKLGLLIALAVYLNMPSAAKRARMHPWAYTPKETAQLDSMLNDWQGYVFSFRTGRVMFSCQLALTLLLTLLTAYAVTGKVPRLRMLRMSKLAKFTNFVSLLVSLFHILQMLLPAPFIAQLAKLKLLELHFMDKVHFNEKCCGVRSADDWMEFSAELAIYAEFLAERPGQLPPRFRSHPPLSCYDPSTHRPNKNSCAPSIASRYLANQDELLPLSMIAILSIVAAFYLQRAYTAQDGLAGLDPKAIRLAGDVASASGLTGGSAVTDRQIDTTVPLVSVPTRMVRPIFEQCPKVGECTADVAHARLGYNEPLSFEERTTAGAIISLLQFCIRVIWGIVIFYVFVTNFARFYYKTSLGSSTYSRLLIVATLVAFVFPVVVSKRFLLVTLLFIPSLFLEFGGGYVTSKIVEAVFSGPFQTLMHNLNQTQLSMQCFMLSGSDLVEAGLKLSLKPFVNIAHEYMTTTLLLSFLFKRLNSSSTALHFQYTSGTQTMFDDLMIKKEEMEKNVYDKVGKPSDPDQMEPQLQQASQQADANRRRRKSREEAQAIMDMNRRINRGKAMVKLAREQYNKFTVALAKARKGASAKFRKTIKKMCKTILFDMVNKCHKVGNQLCKRFNDEVPWYMKLTNLILGIFDCSKVRDAWDKNACERVKPNAFVKKQCLKYARESSPLPGSDSEFMTAFQLIEKLIHFVTVDFEFTTVVGRFVPNISIDDIIVTMAAAAFLLIEMSRIGIFNQTWELINDMMIGAIIGEIFIFIKRFNSDLSFCNHYVTQQLIDIDYRRKQTIVDPVTQRARDSLLPFAGWEMREPVWIGDEHEEELLSYPEQVSLTAGEVSTIKRKYVADLGMLAIIG</sequence>
<feature type="transmembrane region" description="Helical" evidence="3">
    <location>
        <begin position="622"/>
        <end position="649"/>
    </location>
</feature>
<keyword evidence="3" id="KW-1133">Transmembrane helix</keyword>
<dbReference type="PANTHER" id="PTHR21041:SF17">
    <property type="entry name" value="E3 UBIQUITIN-PROTEIN LIGASE DCST1"/>
    <property type="match status" value="1"/>
</dbReference>
<name>A0A1I8GZ99_9PLAT</name>
<protein>
    <submittedName>
        <fullName evidence="5">TMC domain-containing protein</fullName>
    </submittedName>
</protein>
<keyword evidence="3" id="KW-0812">Transmembrane</keyword>
<evidence type="ECO:0000256" key="2">
    <source>
        <dbReference type="SAM" id="MobiDB-lite"/>
    </source>
</evidence>
<feature type="coiled-coil region" evidence="1">
    <location>
        <begin position="151"/>
        <end position="178"/>
    </location>
</feature>
<evidence type="ECO:0000313" key="4">
    <source>
        <dbReference type="Proteomes" id="UP000095280"/>
    </source>
</evidence>
<dbReference type="AlphaFoldDB" id="A0A1I8GZ99"/>
<dbReference type="PANTHER" id="PTHR21041">
    <property type="entry name" value="DENDRITIC CELL-SPECIFIC TRANSMEMBRANE PROTEIN"/>
    <property type="match status" value="1"/>
</dbReference>
<feature type="region of interest" description="Disordered" evidence="2">
    <location>
        <begin position="766"/>
        <end position="799"/>
    </location>
</feature>
<keyword evidence="3" id="KW-0472">Membrane</keyword>
<dbReference type="WBParaSite" id="maker-uti_cns_0003619-snap-gene-0.2-mRNA-1">
    <property type="protein sequence ID" value="maker-uti_cns_0003619-snap-gene-0.2-mRNA-1"/>
    <property type="gene ID" value="maker-uti_cns_0003619-snap-gene-0.2"/>
</dbReference>
<feature type="region of interest" description="Disordered" evidence="2">
    <location>
        <begin position="32"/>
        <end position="61"/>
    </location>
</feature>
<accession>A0A1I8GZ99</accession>
<evidence type="ECO:0000313" key="5">
    <source>
        <dbReference type="WBParaSite" id="maker-uti_cns_0003619-snap-gene-0.2-mRNA-1"/>
    </source>
</evidence>
<feature type="transmembrane region" description="Helical" evidence="3">
    <location>
        <begin position="580"/>
        <end position="602"/>
    </location>
</feature>
<keyword evidence="1" id="KW-0175">Coiled coil</keyword>
<dbReference type="InterPro" id="IPR051856">
    <property type="entry name" value="CSR-E3_Ligase_Protein"/>
</dbReference>
<keyword evidence="4" id="KW-1185">Reference proteome</keyword>
<evidence type="ECO:0000256" key="3">
    <source>
        <dbReference type="SAM" id="Phobius"/>
    </source>
</evidence>
<feature type="transmembrane region" description="Helical" evidence="3">
    <location>
        <begin position="357"/>
        <end position="378"/>
    </location>
</feature>